<evidence type="ECO:0000256" key="4">
    <source>
        <dbReference type="ARBA" id="ARBA00022853"/>
    </source>
</evidence>
<dbReference type="EMBL" id="JAKOGI010000145">
    <property type="protein sequence ID" value="KAJ8442168.1"/>
    <property type="molecule type" value="Genomic_DNA"/>
</dbReference>
<evidence type="ECO:0000313" key="7">
    <source>
        <dbReference type="Proteomes" id="UP001153076"/>
    </source>
</evidence>
<dbReference type="OrthoDB" id="424012at2759"/>
<keyword evidence="7" id="KW-1185">Reference proteome</keyword>
<keyword evidence="1" id="KW-0479">Metal-binding</keyword>
<evidence type="ECO:0000256" key="2">
    <source>
        <dbReference type="ARBA" id="ARBA00022771"/>
    </source>
</evidence>
<proteinExistence type="predicted"/>
<evidence type="ECO:0000313" key="6">
    <source>
        <dbReference type="EMBL" id="KAJ8442168.1"/>
    </source>
</evidence>
<dbReference type="InterPro" id="IPR037138">
    <property type="entry name" value="His_deacetylse_dom_sf"/>
</dbReference>
<accession>A0A9Q1QH14</accession>
<dbReference type="AlphaFoldDB" id="A0A9Q1QH14"/>
<keyword evidence="4" id="KW-0156">Chromatin regulator</keyword>
<dbReference type="GO" id="GO:0006325">
    <property type="term" value="P:chromatin organization"/>
    <property type="evidence" value="ECO:0007669"/>
    <property type="project" value="UniProtKB-KW"/>
</dbReference>
<evidence type="ECO:0000256" key="1">
    <source>
        <dbReference type="ARBA" id="ARBA00022723"/>
    </source>
</evidence>
<keyword evidence="2" id="KW-0863">Zinc-finger</keyword>
<comment type="caution">
    <text evidence="6">The sequence shown here is derived from an EMBL/GenBank/DDBJ whole genome shotgun (WGS) entry which is preliminary data.</text>
</comment>
<evidence type="ECO:0000256" key="3">
    <source>
        <dbReference type="ARBA" id="ARBA00022833"/>
    </source>
</evidence>
<evidence type="ECO:0000259" key="5">
    <source>
        <dbReference type="PROSITE" id="PS01358"/>
    </source>
</evidence>
<gene>
    <name evidence="6" type="ORF">Cgig2_015509</name>
</gene>
<reference evidence="6" key="1">
    <citation type="submission" date="2022-04" db="EMBL/GenBank/DDBJ databases">
        <title>Carnegiea gigantea Genome sequencing and assembly v2.</title>
        <authorList>
            <person name="Copetti D."/>
            <person name="Sanderson M.J."/>
            <person name="Burquez A."/>
            <person name="Wojciechowski M.F."/>
        </authorList>
    </citation>
    <scope>NUCLEOTIDE SEQUENCE</scope>
    <source>
        <strain evidence="6">SGP5-SGP5p</strain>
        <tissue evidence="6">Aerial part</tissue>
    </source>
</reference>
<dbReference type="PROSITE" id="PS01358">
    <property type="entry name" value="ZF_RANBP2_1"/>
    <property type="match status" value="1"/>
</dbReference>
<dbReference type="Proteomes" id="UP001153076">
    <property type="component" value="Unassembled WGS sequence"/>
</dbReference>
<organism evidence="6 7">
    <name type="scientific">Carnegiea gigantea</name>
    <dbReference type="NCBI Taxonomy" id="171969"/>
    <lineage>
        <taxon>Eukaryota</taxon>
        <taxon>Viridiplantae</taxon>
        <taxon>Streptophyta</taxon>
        <taxon>Embryophyta</taxon>
        <taxon>Tracheophyta</taxon>
        <taxon>Spermatophyta</taxon>
        <taxon>Magnoliopsida</taxon>
        <taxon>eudicotyledons</taxon>
        <taxon>Gunneridae</taxon>
        <taxon>Pentapetalae</taxon>
        <taxon>Caryophyllales</taxon>
        <taxon>Cactineae</taxon>
        <taxon>Cactaceae</taxon>
        <taxon>Cactoideae</taxon>
        <taxon>Echinocereeae</taxon>
        <taxon>Carnegiea</taxon>
    </lineage>
</organism>
<dbReference type="Gene3D" id="3.40.800.20">
    <property type="entry name" value="Histone deacetylase domain"/>
    <property type="match status" value="1"/>
</dbReference>
<feature type="domain" description="RanBP2-type" evidence="5">
    <location>
        <begin position="101"/>
        <end position="120"/>
    </location>
</feature>
<protein>
    <recommendedName>
        <fullName evidence="5">RanBP2-type domain-containing protein</fullName>
    </recommendedName>
</protein>
<dbReference type="GO" id="GO:0008270">
    <property type="term" value="F:zinc ion binding"/>
    <property type="evidence" value="ECO:0007669"/>
    <property type="project" value="UniProtKB-KW"/>
</dbReference>
<sequence>MNAKMETIAQNGNDRLVCGDLNGRCENAELASGCHCSDANGRVGNISVMSTEGIPRVELKKARLNGVLTLEDFYNLPDELDDDEDDSDWEPLLEPLAVRKWFCTNCTMVNFDGFDFCETCKEHKESGILKHGFLASPALQGIRSTQIESEVIERYTESICDTSASALSTVVGFDERMLLHSEVRFRFPAFHPSKVVLKPHPHPERPDRLRAIAASLSTAGIFPGKCHPIAAREITQEELLKVGICFIYVG</sequence>
<name>A0A9Q1QH14_9CARY</name>
<keyword evidence="3" id="KW-0862">Zinc</keyword>
<dbReference type="InterPro" id="IPR001876">
    <property type="entry name" value="Znf_RanBP2"/>
</dbReference>